<dbReference type="GO" id="GO:0016597">
    <property type="term" value="F:amino acid binding"/>
    <property type="evidence" value="ECO:0007669"/>
    <property type="project" value="InterPro"/>
</dbReference>
<dbReference type="AlphaFoldDB" id="A0A3N4I4T4"/>
<comment type="subunit">
    <text evidence="3">Homotrimer.</text>
</comment>
<evidence type="ECO:0000256" key="12">
    <source>
        <dbReference type="SAM" id="MobiDB-lite"/>
    </source>
</evidence>
<keyword evidence="8 11" id="KW-0808">Transferase</keyword>
<sequence length="468" mass="49965">MTTLLLSRTTHKVLSKTSGKALYSTSVAPTRASALSSFNNHHTHVHVCTRLPPALPKPSPPSIGPFSPSIRHLSTSIPSKHQHHCCGGGCKSTSSPKDPNLRQTTTIISTTSLSDLNTQSTTTTDTMSPSALATPFSLPTHAKTPARHLLSIADLTPKELQWLVDEAARVKKEIKAGIPPSDAPLKGKTVAMMFSKRSTRTRVSTEGAVVYLGGHPMFLGKDDIQLGVNESLYDTSVVISSMVSCMVARVGPHSDITGLADASSVPVINALSDSFHPFQAVTDLLTIQEQFPPGESPLGGKKSPVRIAWVGDANNVLYDLAIAAGKVGYDVAIATPKGYEVDPDMLELARKCADETGAKIEVGHSPEAAVKGADIIVTDTWVSMGQESAKAQKIKDFAGFQVTSELAARGGANPGWKFMHCLPRKPEEVSDEVFYSDRSVVFEEAENRLYAAIAVLRGFVVNKGVFGQ</sequence>
<accession>A0A3N4I4T4</accession>
<dbReference type="Pfam" id="PF00185">
    <property type="entry name" value="OTCace"/>
    <property type="match status" value="1"/>
</dbReference>
<dbReference type="PRINTS" id="PR00102">
    <property type="entry name" value="OTCASE"/>
</dbReference>
<dbReference type="STRING" id="1160509.A0A3N4I4T4"/>
<evidence type="ECO:0000256" key="11">
    <source>
        <dbReference type="RuleBase" id="RU003634"/>
    </source>
</evidence>
<comment type="pathway">
    <text evidence="1">Amino-acid biosynthesis; L-arginine biosynthesis; L-arginine from L-ornithine and carbamoyl phosphate: step 1/3.</text>
</comment>
<evidence type="ECO:0000256" key="4">
    <source>
        <dbReference type="ARBA" id="ARBA00013007"/>
    </source>
</evidence>
<dbReference type="EC" id="2.1.3.3" evidence="4"/>
<dbReference type="Gene3D" id="3.40.50.1370">
    <property type="entry name" value="Aspartate/ornithine carbamoyltransferase"/>
    <property type="match status" value="2"/>
</dbReference>
<dbReference type="GO" id="GO:0004585">
    <property type="term" value="F:ornithine carbamoyltransferase activity"/>
    <property type="evidence" value="ECO:0007669"/>
    <property type="project" value="UniProtKB-EC"/>
</dbReference>
<evidence type="ECO:0000256" key="9">
    <source>
        <dbReference type="ARBA" id="ARBA00033269"/>
    </source>
</evidence>
<comment type="catalytic activity">
    <reaction evidence="10">
        <text>carbamoyl phosphate + L-ornithine = L-citrulline + phosphate + H(+)</text>
        <dbReference type="Rhea" id="RHEA:19513"/>
        <dbReference type="ChEBI" id="CHEBI:15378"/>
        <dbReference type="ChEBI" id="CHEBI:43474"/>
        <dbReference type="ChEBI" id="CHEBI:46911"/>
        <dbReference type="ChEBI" id="CHEBI:57743"/>
        <dbReference type="ChEBI" id="CHEBI:58228"/>
        <dbReference type="EC" id="2.1.3.3"/>
    </reaction>
</comment>
<keyword evidence="7" id="KW-0028">Amino-acid biosynthesis</keyword>
<evidence type="ECO:0000256" key="10">
    <source>
        <dbReference type="ARBA" id="ARBA00048772"/>
    </source>
</evidence>
<protein>
    <recommendedName>
        <fullName evidence="5">Ornithine carbamoyltransferase, mitochondrial</fullName>
        <ecNumber evidence="4">2.1.3.3</ecNumber>
    </recommendedName>
    <alternativeName>
        <fullName evidence="9">Ornithine transcarbamylase</fullName>
    </alternativeName>
</protein>
<evidence type="ECO:0000313" key="16">
    <source>
        <dbReference type="Proteomes" id="UP000275078"/>
    </source>
</evidence>
<evidence type="ECO:0000256" key="8">
    <source>
        <dbReference type="ARBA" id="ARBA00022679"/>
    </source>
</evidence>
<dbReference type="GO" id="GO:0019240">
    <property type="term" value="P:citrulline biosynthetic process"/>
    <property type="evidence" value="ECO:0007669"/>
    <property type="project" value="TreeGrafter"/>
</dbReference>
<dbReference type="InterPro" id="IPR006131">
    <property type="entry name" value="Asp_carbamoyltransf_Asp/Orn-bd"/>
</dbReference>
<dbReference type="EMBL" id="ML119695">
    <property type="protein sequence ID" value="RPA79708.1"/>
    <property type="molecule type" value="Genomic_DNA"/>
</dbReference>
<dbReference type="PROSITE" id="PS00097">
    <property type="entry name" value="CARBAMOYLTRANSFERASE"/>
    <property type="match status" value="1"/>
</dbReference>
<dbReference type="InterPro" id="IPR036901">
    <property type="entry name" value="Asp/Orn_carbamoylTrfase_sf"/>
</dbReference>
<proteinExistence type="inferred from homology"/>
<dbReference type="PRINTS" id="PR00100">
    <property type="entry name" value="AOTCASE"/>
</dbReference>
<name>A0A3N4I4T4_ASCIM</name>
<keyword evidence="16" id="KW-1185">Reference proteome</keyword>
<keyword evidence="6" id="KW-0055">Arginine biosynthesis</keyword>
<feature type="compositionally biased region" description="Polar residues" evidence="12">
    <location>
        <begin position="91"/>
        <end position="102"/>
    </location>
</feature>
<dbReference type="GO" id="GO:0042450">
    <property type="term" value="P:L-arginine biosynthetic process via ornithine"/>
    <property type="evidence" value="ECO:0007669"/>
    <property type="project" value="TreeGrafter"/>
</dbReference>
<evidence type="ECO:0000256" key="3">
    <source>
        <dbReference type="ARBA" id="ARBA00011233"/>
    </source>
</evidence>
<dbReference type="InterPro" id="IPR002292">
    <property type="entry name" value="Orn/put_carbamltrans"/>
</dbReference>
<feature type="region of interest" description="Disordered" evidence="12">
    <location>
        <begin position="78"/>
        <end position="102"/>
    </location>
</feature>
<evidence type="ECO:0000256" key="1">
    <source>
        <dbReference type="ARBA" id="ARBA00004975"/>
    </source>
</evidence>
<evidence type="ECO:0000256" key="7">
    <source>
        <dbReference type="ARBA" id="ARBA00022605"/>
    </source>
</evidence>
<evidence type="ECO:0000259" key="14">
    <source>
        <dbReference type="Pfam" id="PF02729"/>
    </source>
</evidence>
<dbReference type="InterPro" id="IPR006132">
    <property type="entry name" value="Asp/Orn_carbamoyltranf_P-bd"/>
</dbReference>
<gene>
    <name evidence="15" type="ORF">BJ508DRAFT_415712</name>
</gene>
<evidence type="ECO:0000313" key="15">
    <source>
        <dbReference type="EMBL" id="RPA79708.1"/>
    </source>
</evidence>
<dbReference type="PANTHER" id="PTHR45753">
    <property type="entry name" value="ORNITHINE CARBAMOYLTRANSFERASE, MITOCHONDRIAL"/>
    <property type="match status" value="1"/>
</dbReference>
<feature type="domain" description="Aspartate/ornithine carbamoyltransferase Asp/Orn-binding" evidence="13">
    <location>
        <begin position="305"/>
        <end position="456"/>
    </location>
</feature>
<dbReference type="PANTHER" id="PTHR45753:SF3">
    <property type="entry name" value="ORNITHINE TRANSCARBAMYLASE, MITOCHONDRIAL"/>
    <property type="match status" value="1"/>
</dbReference>
<dbReference type="FunFam" id="3.40.50.1370:FF:000009">
    <property type="entry name" value="Ornithine carbamoyltransferase, mitochondrial"/>
    <property type="match status" value="1"/>
</dbReference>
<reference evidence="15 16" key="1">
    <citation type="journal article" date="2018" name="Nat. Ecol. Evol.">
        <title>Pezizomycetes genomes reveal the molecular basis of ectomycorrhizal truffle lifestyle.</title>
        <authorList>
            <person name="Murat C."/>
            <person name="Payen T."/>
            <person name="Noel B."/>
            <person name="Kuo A."/>
            <person name="Morin E."/>
            <person name="Chen J."/>
            <person name="Kohler A."/>
            <person name="Krizsan K."/>
            <person name="Balestrini R."/>
            <person name="Da Silva C."/>
            <person name="Montanini B."/>
            <person name="Hainaut M."/>
            <person name="Levati E."/>
            <person name="Barry K.W."/>
            <person name="Belfiori B."/>
            <person name="Cichocki N."/>
            <person name="Clum A."/>
            <person name="Dockter R.B."/>
            <person name="Fauchery L."/>
            <person name="Guy J."/>
            <person name="Iotti M."/>
            <person name="Le Tacon F."/>
            <person name="Lindquist E.A."/>
            <person name="Lipzen A."/>
            <person name="Malagnac F."/>
            <person name="Mello A."/>
            <person name="Molinier V."/>
            <person name="Miyauchi S."/>
            <person name="Poulain J."/>
            <person name="Riccioni C."/>
            <person name="Rubini A."/>
            <person name="Sitrit Y."/>
            <person name="Splivallo R."/>
            <person name="Traeger S."/>
            <person name="Wang M."/>
            <person name="Zifcakova L."/>
            <person name="Wipf D."/>
            <person name="Zambonelli A."/>
            <person name="Paolocci F."/>
            <person name="Nowrousian M."/>
            <person name="Ottonello S."/>
            <person name="Baldrian P."/>
            <person name="Spatafora J.W."/>
            <person name="Henrissat B."/>
            <person name="Nagy L.G."/>
            <person name="Aury J.M."/>
            <person name="Wincker P."/>
            <person name="Grigoriev I.V."/>
            <person name="Bonfante P."/>
            <person name="Martin F.M."/>
        </authorList>
    </citation>
    <scope>NUCLEOTIDE SEQUENCE [LARGE SCALE GENOMIC DNA]</scope>
    <source>
        <strain evidence="15 16">RN42</strain>
    </source>
</reference>
<dbReference type="SUPFAM" id="SSF53671">
    <property type="entry name" value="Aspartate/ornithine carbamoyltransferase"/>
    <property type="match status" value="1"/>
</dbReference>
<evidence type="ECO:0000256" key="5">
    <source>
        <dbReference type="ARBA" id="ARBA00021536"/>
    </source>
</evidence>
<dbReference type="Proteomes" id="UP000275078">
    <property type="component" value="Unassembled WGS sequence"/>
</dbReference>
<dbReference type="OrthoDB" id="10252326at2759"/>
<dbReference type="Pfam" id="PF02729">
    <property type="entry name" value="OTCace_N"/>
    <property type="match status" value="1"/>
</dbReference>
<evidence type="ECO:0000259" key="13">
    <source>
        <dbReference type="Pfam" id="PF00185"/>
    </source>
</evidence>
<dbReference type="NCBIfam" id="NF001986">
    <property type="entry name" value="PRK00779.1"/>
    <property type="match status" value="1"/>
</dbReference>
<evidence type="ECO:0000256" key="2">
    <source>
        <dbReference type="ARBA" id="ARBA00007805"/>
    </source>
</evidence>
<feature type="domain" description="Aspartate/ornithine carbamoyltransferase carbamoyl-P binding" evidence="14">
    <location>
        <begin position="147"/>
        <end position="289"/>
    </location>
</feature>
<organism evidence="15 16">
    <name type="scientific">Ascobolus immersus RN42</name>
    <dbReference type="NCBI Taxonomy" id="1160509"/>
    <lineage>
        <taxon>Eukaryota</taxon>
        <taxon>Fungi</taxon>
        <taxon>Dikarya</taxon>
        <taxon>Ascomycota</taxon>
        <taxon>Pezizomycotina</taxon>
        <taxon>Pezizomycetes</taxon>
        <taxon>Pezizales</taxon>
        <taxon>Ascobolaceae</taxon>
        <taxon>Ascobolus</taxon>
    </lineage>
</organism>
<dbReference type="InterPro" id="IPR006130">
    <property type="entry name" value="Asp/Orn_carbamoylTrfase"/>
</dbReference>
<comment type="similarity">
    <text evidence="2">Belongs to the aspartate/ornithine carbamoyltransferase superfamily. OTCase family.</text>
</comment>
<dbReference type="FunFam" id="3.40.50.1370:FF:000017">
    <property type="entry name" value="Ornithine carbamoyltransferase"/>
    <property type="match status" value="1"/>
</dbReference>
<evidence type="ECO:0000256" key="6">
    <source>
        <dbReference type="ARBA" id="ARBA00022571"/>
    </source>
</evidence>
<dbReference type="GO" id="GO:0005739">
    <property type="term" value="C:mitochondrion"/>
    <property type="evidence" value="ECO:0007669"/>
    <property type="project" value="TreeGrafter"/>
</dbReference>
<dbReference type="NCBIfam" id="TIGR00658">
    <property type="entry name" value="orni_carb_tr"/>
    <property type="match status" value="1"/>
</dbReference>